<keyword evidence="2" id="KW-1185">Reference proteome</keyword>
<proteinExistence type="predicted"/>
<gene>
    <name evidence="1" type="ORF">Mal33_38930</name>
</gene>
<sequence>MLHSTEISVAEYQAGNYHRAIQFARYALARDDENAAAWRCLARALVQTYSIVAAIDAFENAALLQPLEPQDSISLAIAYGAAGRRGLSRDLLMTVANSDSIDVEGLLQVATGLEALDEPRLAMEACRRAGKLAPDSAQVHYQMGYYAQLAGQPVSIGEALVRHAINLEPRNLHYRIGLASMLIRLGRKCEAIAVIDHLIPKQLHEVSCLCCLKRIANLFFDGDDLHRARLCAQRIAELTAAASEKGHSPDATVMQ</sequence>
<dbReference type="SUPFAM" id="SSF48452">
    <property type="entry name" value="TPR-like"/>
    <property type="match status" value="1"/>
</dbReference>
<dbReference type="InterPro" id="IPR011990">
    <property type="entry name" value="TPR-like_helical_dom_sf"/>
</dbReference>
<evidence type="ECO:0000313" key="2">
    <source>
        <dbReference type="Proteomes" id="UP000316770"/>
    </source>
</evidence>
<dbReference type="Proteomes" id="UP000316770">
    <property type="component" value="Chromosome"/>
</dbReference>
<accession>A0A518IXR7</accession>
<dbReference type="AlphaFoldDB" id="A0A518IXR7"/>
<protein>
    <submittedName>
        <fullName evidence="1">Anaphase-promoting complex, cyclosome, subunit 3</fullName>
    </submittedName>
</protein>
<dbReference type="EMBL" id="CP036318">
    <property type="protein sequence ID" value="QDV57878.1"/>
    <property type="molecule type" value="Genomic_DNA"/>
</dbReference>
<name>A0A518IXR7_9BACT</name>
<dbReference type="Gene3D" id="1.25.40.10">
    <property type="entry name" value="Tetratricopeptide repeat domain"/>
    <property type="match status" value="1"/>
</dbReference>
<reference evidence="1 2" key="1">
    <citation type="submission" date="2019-02" db="EMBL/GenBank/DDBJ databases">
        <title>Deep-cultivation of Planctomycetes and their phenomic and genomic characterization uncovers novel biology.</title>
        <authorList>
            <person name="Wiegand S."/>
            <person name="Jogler M."/>
            <person name="Boedeker C."/>
            <person name="Pinto D."/>
            <person name="Vollmers J."/>
            <person name="Rivas-Marin E."/>
            <person name="Kohn T."/>
            <person name="Peeters S.H."/>
            <person name="Heuer A."/>
            <person name="Rast P."/>
            <person name="Oberbeckmann S."/>
            <person name="Bunk B."/>
            <person name="Jeske O."/>
            <person name="Meyerdierks A."/>
            <person name="Storesund J.E."/>
            <person name="Kallscheuer N."/>
            <person name="Luecker S."/>
            <person name="Lage O.M."/>
            <person name="Pohl T."/>
            <person name="Merkel B.J."/>
            <person name="Hornburger P."/>
            <person name="Mueller R.-W."/>
            <person name="Bruemmer F."/>
            <person name="Labrenz M."/>
            <person name="Spormann A.M."/>
            <person name="Op den Camp H."/>
            <person name="Overmann J."/>
            <person name="Amann R."/>
            <person name="Jetten M.S.M."/>
            <person name="Mascher T."/>
            <person name="Medema M.H."/>
            <person name="Devos D.P."/>
            <person name="Kaster A.-K."/>
            <person name="Ovreas L."/>
            <person name="Rohde M."/>
            <person name="Galperin M.Y."/>
            <person name="Jogler C."/>
        </authorList>
    </citation>
    <scope>NUCLEOTIDE SEQUENCE [LARGE SCALE GENOMIC DNA]</scope>
    <source>
        <strain evidence="1 2">Mal33</strain>
    </source>
</reference>
<evidence type="ECO:0000313" key="1">
    <source>
        <dbReference type="EMBL" id="QDV57878.1"/>
    </source>
</evidence>
<dbReference type="RefSeq" id="WP_145287652.1">
    <property type="nucleotide sequence ID" value="NZ_CP036318.1"/>
</dbReference>
<organism evidence="1 2">
    <name type="scientific">Rosistilla oblonga</name>
    <dbReference type="NCBI Taxonomy" id="2527990"/>
    <lineage>
        <taxon>Bacteria</taxon>
        <taxon>Pseudomonadati</taxon>
        <taxon>Planctomycetota</taxon>
        <taxon>Planctomycetia</taxon>
        <taxon>Pirellulales</taxon>
        <taxon>Pirellulaceae</taxon>
        <taxon>Rosistilla</taxon>
    </lineage>
</organism>